<feature type="domain" description="Bacterial Ig-like" evidence="2">
    <location>
        <begin position="647"/>
        <end position="720"/>
    </location>
</feature>
<name>A0A0U5LS69_9GAMM</name>
<keyword evidence="4" id="KW-1185">Reference proteome</keyword>
<feature type="domain" description="Bacterial Ig-like" evidence="2">
    <location>
        <begin position="110"/>
        <end position="187"/>
    </location>
</feature>
<dbReference type="EMBL" id="LN907827">
    <property type="protein sequence ID" value="CUU25228.1"/>
    <property type="molecule type" value="Genomic_DNA"/>
</dbReference>
<dbReference type="Gene3D" id="3.30.420.430">
    <property type="match status" value="3"/>
</dbReference>
<protein>
    <recommendedName>
        <fullName evidence="2">Bacterial Ig-like domain-containing protein</fullName>
    </recommendedName>
</protein>
<evidence type="ECO:0000259" key="2">
    <source>
        <dbReference type="Pfam" id="PF19077"/>
    </source>
</evidence>
<dbReference type="InterPro" id="IPR044016">
    <property type="entry name" value="Big_13"/>
</dbReference>
<dbReference type="Proteomes" id="UP000059419">
    <property type="component" value="Chromosome 1"/>
</dbReference>
<dbReference type="STRING" id="1619313.EM595_2997"/>
<organism evidence="3 4">
    <name type="scientific">Duffyella gerundensis</name>
    <dbReference type="NCBI Taxonomy" id="1619313"/>
    <lineage>
        <taxon>Bacteria</taxon>
        <taxon>Pseudomonadati</taxon>
        <taxon>Pseudomonadota</taxon>
        <taxon>Gammaproteobacteria</taxon>
        <taxon>Enterobacterales</taxon>
        <taxon>Erwiniaceae</taxon>
        <taxon>Duffyella</taxon>
    </lineage>
</organism>
<feature type="region of interest" description="Disordered" evidence="1">
    <location>
        <begin position="182"/>
        <end position="245"/>
    </location>
</feature>
<evidence type="ECO:0000313" key="4">
    <source>
        <dbReference type="Proteomes" id="UP000059419"/>
    </source>
</evidence>
<dbReference type="Pfam" id="PF19077">
    <property type="entry name" value="Big_13"/>
    <property type="match status" value="3"/>
</dbReference>
<feature type="compositionally biased region" description="Gly residues" evidence="1">
    <location>
        <begin position="201"/>
        <end position="210"/>
    </location>
</feature>
<evidence type="ECO:0000256" key="1">
    <source>
        <dbReference type="SAM" id="MobiDB-lite"/>
    </source>
</evidence>
<dbReference type="OrthoDB" id="8481600at2"/>
<dbReference type="RefSeq" id="WP_067433713.1">
    <property type="nucleotide sequence ID" value="NZ_LN907827.1"/>
</dbReference>
<evidence type="ECO:0000313" key="3">
    <source>
        <dbReference type="EMBL" id="CUU25228.1"/>
    </source>
</evidence>
<sequence>MNILANPGVKVMERDDKRPTFSAILESEIGKGGQVEIVIGEDSYTVMIDPADGSWSFTWPEDLDDGTYSLSIRATDSSGNDGIPKLYNLVISTSPPEPPTLFNLYDNVGGKTGSFDAGATTDDRRPTLSGDAKPGAIVVLMRDGEEIGSTVADPVTGQWTLEPNVDLQEGENSLTLVTRDTFAKKDRESEESEPFTIVVGADGGDNGSGGQALITHGWDDSGENVGELRSGALTSDTTPELRGTAPADSIVRVQYRSENGSWVNGGSAVTRPGGDWSWTAPELGAGNWEFRVSAAASGGWSDEFALEVSGQAQAEVTITHGWDSEGAYTGELRSGALTDDNKPQLFGRAEANSLVYVHTRLENGVWERIGSAHAGPDGRWTLETERLSAGHNQLTAGNSPAASGDALFELEVVTADPAAPQIVDIYDDTGPITGYMGNPDVTDDRTPRLEGRAPTGAVVVIYQDGVPVGSTVAAGGLWQFEVPALTEDKSYSFTSAIRSGGTDGPQSPAWEIELVTGNPTDVTLEITSMTADSGISDNDFITNDGSANRTLRGTLSRELAQGERVLVHNGNEWLLAVVDGLQWSVVDTRAHSTSWAYQAKVENAVSGVESQVAEQAVIFDNTTAPPTISGIYDNSGNIEQLISEGGNTTDATPVLRGTAESDSIVYIYLEGSEQPIGSTTAVNGQWYFTGNDRLSVGKNTFYIKSYDKAGNSANGDTYNINLQPLIKKEDFESYDDTLFTSYDFGGFIVDTSATFRVTNAYSGSYGMIGKSLHLGPKGSGLRKATITFKSEISYFEMTLGGVDFAQNRTATVIFYDKDNKEIGRKVSARDGSKTFEKITFTARDDSEIAKVEIFTPDDGAGVLVDNITYNEIYSIDNKETDQDQIKEATEIKGINVNSTVNKETDAINKGQIDLTGEENNQVTLNLNDLLTSGEKNLFIENGKTQLLITGDENDTVQLDDLLPDGTDTGDWIAQNGTVTVAGVEYQVFSHSGEEAEVLIQQGIKTELI</sequence>
<dbReference type="NCBIfam" id="NF033510">
    <property type="entry name" value="Ca_tandemer"/>
    <property type="match status" value="2"/>
</dbReference>
<gene>
    <name evidence="3" type="ORF">EM595_2997</name>
</gene>
<proteinExistence type="predicted"/>
<dbReference type="AlphaFoldDB" id="A0A0U5LS69"/>
<dbReference type="Gene3D" id="2.60.40.10">
    <property type="entry name" value="Immunoglobulins"/>
    <property type="match status" value="2"/>
</dbReference>
<dbReference type="KEGG" id="ege:EM595_2997"/>
<dbReference type="PATRIC" id="fig|1619313.3.peg.3113"/>
<reference evidence="4" key="1">
    <citation type="submission" date="2015-11" db="EMBL/GenBank/DDBJ databases">
        <authorList>
            <person name="Blom J."/>
        </authorList>
    </citation>
    <scope>NUCLEOTIDE SEQUENCE [LARGE SCALE GENOMIC DNA]</scope>
</reference>
<accession>A0A0U5LS69</accession>
<dbReference type="InterPro" id="IPR013783">
    <property type="entry name" value="Ig-like_fold"/>
</dbReference>
<feature type="domain" description="Bacterial Ig-like" evidence="2">
    <location>
        <begin position="16"/>
        <end position="83"/>
    </location>
</feature>